<gene>
    <name evidence="3" type="ORF">B0T17DRAFT_603687</name>
</gene>
<evidence type="ECO:0000313" key="3">
    <source>
        <dbReference type="EMBL" id="KAK0609533.1"/>
    </source>
</evidence>
<protein>
    <recommendedName>
        <fullName evidence="5">Antifreeze protein</fullName>
    </recommendedName>
</protein>
<dbReference type="Pfam" id="PF11999">
    <property type="entry name" value="Ice_binding"/>
    <property type="match status" value="1"/>
</dbReference>
<keyword evidence="4" id="KW-1185">Reference proteome</keyword>
<keyword evidence="2" id="KW-0732">Signal</keyword>
<dbReference type="Proteomes" id="UP001174934">
    <property type="component" value="Unassembled WGS sequence"/>
</dbReference>
<accession>A0AA39TVI9</accession>
<dbReference type="InterPro" id="IPR021884">
    <property type="entry name" value="Ice-bd_prot"/>
</dbReference>
<organism evidence="3 4">
    <name type="scientific">Bombardia bombarda</name>
    <dbReference type="NCBI Taxonomy" id="252184"/>
    <lineage>
        <taxon>Eukaryota</taxon>
        <taxon>Fungi</taxon>
        <taxon>Dikarya</taxon>
        <taxon>Ascomycota</taxon>
        <taxon>Pezizomycotina</taxon>
        <taxon>Sordariomycetes</taxon>
        <taxon>Sordariomycetidae</taxon>
        <taxon>Sordariales</taxon>
        <taxon>Lasiosphaeriaceae</taxon>
        <taxon>Bombardia</taxon>
    </lineage>
</organism>
<sequence length="293" mass="30186">MQRKSNALLSLGLPDSAVPYEGQRRVLSDIRRWEKFSTTGAYTSCTESSSLLNYLLPEVPRTSHQTANMRSSSIWTAVLALANLAEANIVDLNTAQSYGTVSGNAGLTSEGSTVITGDLGTTALSVSGFGPGIVTGVQHLGDTAGNIAFTDASNAYSQAKGLTPTADWTVLNDLTDKTVYPGTYYAARTYTLTGALYLDAQGNESATFVFQAGSAILINVGSQVVLTNGAQACNVFWQAGSAATIAVGAAFQGSILAYAGIAVKTGASVNGSLIALTESITLQGNAIEAQAAC</sequence>
<evidence type="ECO:0000313" key="4">
    <source>
        <dbReference type="Proteomes" id="UP001174934"/>
    </source>
</evidence>
<evidence type="ECO:0008006" key="5">
    <source>
        <dbReference type="Google" id="ProtNLM"/>
    </source>
</evidence>
<name>A0AA39TVI9_9PEZI</name>
<comment type="similarity">
    <text evidence="1">Belongs to the ice-binding protein family.</text>
</comment>
<evidence type="ECO:0000256" key="2">
    <source>
        <dbReference type="ARBA" id="ARBA00022729"/>
    </source>
</evidence>
<dbReference type="EMBL" id="JAULSR010000013">
    <property type="protein sequence ID" value="KAK0609533.1"/>
    <property type="molecule type" value="Genomic_DNA"/>
</dbReference>
<reference evidence="3" key="1">
    <citation type="submission" date="2023-06" db="EMBL/GenBank/DDBJ databases">
        <title>Genome-scale phylogeny and comparative genomics of the fungal order Sordariales.</title>
        <authorList>
            <consortium name="Lawrence Berkeley National Laboratory"/>
            <person name="Hensen N."/>
            <person name="Bonometti L."/>
            <person name="Westerberg I."/>
            <person name="Brannstrom I.O."/>
            <person name="Guillou S."/>
            <person name="Cros-Aarteil S."/>
            <person name="Calhoun S."/>
            <person name="Haridas S."/>
            <person name="Kuo A."/>
            <person name="Mondo S."/>
            <person name="Pangilinan J."/>
            <person name="Riley R."/>
            <person name="LaButti K."/>
            <person name="Andreopoulos B."/>
            <person name="Lipzen A."/>
            <person name="Chen C."/>
            <person name="Yanf M."/>
            <person name="Daum C."/>
            <person name="Ng V."/>
            <person name="Clum A."/>
            <person name="Steindorff A."/>
            <person name="Ohm R."/>
            <person name="Martin F."/>
            <person name="Silar P."/>
            <person name="Natvig D."/>
            <person name="Lalanne C."/>
            <person name="Gautier V."/>
            <person name="Ament-velasquez S.L."/>
            <person name="Kruys A."/>
            <person name="Hutchinson M.I."/>
            <person name="Powell A.J."/>
            <person name="Barry K."/>
            <person name="Miller A.N."/>
            <person name="Grigoriev I.V."/>
            <person name="Debuchy R."/>
            <person name="Gladieux P."/>
            <person name="Thoren M.H."/>
            <person name="Johannesson H."/>
        </authorList>
    </citation>
    <scope>NUCLEOTIDE SEQUENCE</scope>
    <source>
        <strain evidence="3">SMH3391-2</strain>
    </source>
</reference>
<dbReference type="AlphaFoldDB" id="A0AA39TVI9"/>
<proteinExistence type="inferred from homology"/>
<evidence type="ECO:0000256" key="1">
    <source>
        <dbReference type="ARBA" id="ARBA00005445"/>
    </source>
</evidence>
<comment type="caution">
    <text evidence="3">The sequence shown here is derived from an EMBL/GenBank/DDBJ whole genome shotgun (WGS) entry which is preliminary data.</text>
</comment>